<protein>
    <submittedName>
        <fullName evidence="2">Uncharacterized protein</fullName>
    </submittedName>
</protein>
<dbReference type="OrthoDB" id="7861146at2759"/>
<organism evidence="2">
    <name type="scientific">Ceratitis capitata</name>
    <name type="common">Mediterranean fruit fly</name>
    <name type="synonym">Tephritis capitata</name>
    <dbReference type="NCBI Taxonomy" id="7213"/>
    <lineage>
        <taxon>Eukaryota</taxon>
        <taxon>Metazoa</taxon>
        <taxon>Ecdysozoa</taxon>
        <taxon>Arthropoda</taxon>
        <taxon>Hexapoda</taxon>
        <taxon>Insecta</taxon>
        <taxon>Pterygota</taxon>
        <taxon>Neoptera</taxon>
        <taxon>Endopterygota</taxon>
        <taxon>Diptera</taxon>
        <taxon>Brachycera</taxon>
        <taxon>Muscomorpha</taxon>
        <taxon>Tephritoidea</taxon>
        <taxon>Tephritidae</taxon>
        <taxon>Ceratitis</taxon>
        <taxon>Ceratitis</taxon>
    </lineage>
</organism>
<dbReference type="EMBL" id="GAMC01001823">
    <property type="protein sequence ID" value="JAC04733.1"/>
    <property type="molecule type" value="mRNA"/>
</dbReference>
<accession>W8BZG1</accession>
<keyword evidence="1" id="KW-0732">Signal</keyword>
<evidence type="ECO:0000256" key="1">
    <source>
        <dbReference type="SAM" id="SignalP"/>
    </source>
</evidence>
<sequence length="180" mass="20757">MFKIFFLNSISIIIFLNVFPSTNGEKYWSNCQPLVNVNWTHKCSGAVNSALKLKYKDQLTSVGTPYKVMFADSSGASFLATFYDSQMQNCSSIQIGSDMKVKCDENENYYMKKSMVHCFNFYLLYAIELMRVCHDPAEYSVRDFPQGFVALHYAYKPPISAARNLKWKWFLYLTGAIFLV</sequence>
<reference evidence="2" key="1">
    <citation type="submission" date="2013-07" db="EMBL/GenBank/DDBJ databases">
        <authorList>
            <person name="Geib S."/>
        </authorList>
    </citation>
    <scope>NUCLEOTIDE SEQUENCE</scope>
</reference>
<dbReference type="AlphaFoldDB" id="W8BZG1"/>
<name>W8BZG1_CERCA</name>
<reference evidence="2" key="2">
    <citation type="journal article" date="2014" name="BMC Genomics">
        <title>A genomic perspective to assessing quality of mass-reared SIT flies used in Mediterranean fruit fly (Ceratitis capitata) eradication in California.</title>
        <authorList>
            <person name="Calla B."/>
            <person name="Hall B."/>
            <person name="Hou S."/>
            <person name="Geib S.M."/>
        </authorList>
    </citation>
    <scope>NUCLEOTIDE SEQUENCE</scope>
</reference>
<evidence type="ECO:0000313" key="2">
    <source>
        <dbReference type="EMBL" id="JAC04733.1"/>
    </source>
</evidence>
<feature type="signal peptide" evidence="1">
    <location>
        <begin position="1"/>
        <end position="24"/>
    </location>
</feature>
<feature type="chain" id="PRO_5004906670" evidence="1">
    <location>
        <begin position="25"/>
        <end position="180"/>
    </location>
</feature>
<proteinExistence type="evidence at transcript level"/>